<proteinExistence type="predicted"/>
<feature type="transmembrane region" description="Helical" evidence="1">
    <location>
        <begin position="51"/>
        <end position="73"/>
    </location>
</feature>
<organism evidence="2 3">
    <name type="scientific">Euplotes crassus</name>
    <dbReference type="NCBI Taxonomy" id="5936"/>
    <lineage>
        <taxon>Eukaryota</taxon>
        <taxon>Sar</taxon>
        <taxon>Alveolata</taxon>
        <taxon>Ciliophora</taxon>
        <taxon>Intramacronucleata</taxon>
        <taxon>Spirotrichea</taxon>
        <taxon>Hypotrichia</taxon>
        <taxon>Euplotida</taxon>
        <taxon>Euplotidae</taxon>
        <taxon>Moneuplotes</taxon>
    </lineage>
</organism>
<protein>
    <submittedName>
        <fullName evidence="2">Uncharacterized protein</fullName>
    </submittedName>
</protein>
<keyword evidence="1" id="KW-1133">Transmembrane helix</keyword>
<name>A0AAD2D1T4_EUPCR</name>
<dbReference type="AlphaFoldDB" id="A0AAD2D1T4"/>
<dbReference type="EMBL" id="CAMPGE010018580">
    <property type="protein sequence ID" value="CAI2376986.1"/>
    <property type="molecule type" value="Genomic_DNA"/>
</dbReference>
<keyword evidence="1" id="KW-0812">Transmembrane</keyword>
<evidence type="ECO:0000313" key="2">
    <source>
        <dbReference type="EMBL" id="CAI2376986.1"/>
    </source>
</evidence>
<gene>
    <name evidence="2" type="ORF">ECRASSUSDP1_LOCUS18365</name>
</gene>
<dbReference type="Proteomes" id="UP001295684">
    <property type="component" value="Unassembled WGS sequence"/>
</dbReference>
<keyword evidence="3" id="KW-1185">Reference proteome</keyword>
<evidence type="ECO:0000313" key="3">
    <source>
        <dbReference type="Proteomes" id="UP001295684"/>
    </source>
</evidence>
<sequence>MSVVVAAIATSGSSAASGASTTSGASATSAASGSSATSETSASSASLRSGVVAFLLVSGHSLLVFFYLVFWDWSLITNTVIRRLVLGKKNLKSDNNSLRSVMSSLSSGGNLVQLVESLDSSLKKLNKRHGLFDSSSSSLNVDLFELGLVLLHKVVDISDISTDSGLGCDSDLVLWDGWQIFLSFFHFTL</sequence>
<reference evidence="2" key="1">
    <citation type="submission" date="2023-07" db="EMBL/GenBank/DDBJ databases">
        <authorList>
            <consortium name="AG Swart"/>
            <person name="Singh M."/>
            <person name="Singh A."/>
            <person name="Seah K."/>
            <person name="Emmerich C."/>
        </authorList>
    </citation>
    <scope>NUCLEOTIDE SEQUENCE</scope>
    <source>
        <strain evidence="2">DP1</strain>
    </source>
</reference>
<keyword evidence="1" id="KW-0472">Membrane</keyword>
<evidence type="ECO:0000256" key="1">
    <source>
        <dbReference type="SAM" id="Phobius"/>
    </source>
</evidence>
<accession>A0AAD2D1T4</accession>
<comment type="caution">
    <text evidence="2">The sequence shown here is derived from an EMBL/GenBank/DDBJ whole genome shotgun (WGS) entry which is preliminary data.</text>
</comment>